<reference evidence="3" key="3">
    <citation type="submission" date="2018-08" db="EMBL/GenBank/DDBJ databases">
        <authorList>
            <person name="Guldener U."/>
        </authorList>
    </citation>
    <scope>NUCLEOTIDE SEQUENCE</scope>
    <source>
        <strain evidence="3">UB2</strain>
    </source>
</reference>
<evidence type="ECO:0000313" key="2">
    <source>
        <dbReference type="EMBL" id="SAM82532.1"/>
    </source>
</evidence>
<evidence type="ECO:0000313" key="3">
    <source>
        <dbReference type="EMBL" id="SYW80053.1"/>
    </source>
</evidence>
<feature type="chain" id="PRO_5038295950" evidence="1">
    <location>
        <begin position="23"/>
        <end position="165"/>
    </location>
</feature>
<dbReference type="OrthoDB" id="2555060at2759"/>
<reference evidence="4" key="2">
    <citation type="submission" date="2016-04" db="EMBL/GenBank/DDBJ databases">
        <authorList>
            <person name="Guldener U."/>
            <person name="Guldener U."/>
        </authorList>
    </citation>
    <scope>NUCLEOTIDE SEQUENCE [LARGE SCALE GENOMIC DNA]</scope>
    <source>
        <strain evidence="4">UB2112</strain>
    </source>
</reference>
<protein>
    <submittedName>
        <fullName evidence="2">Uncharacterized protein</fullName>
    </submittedName>
</protein>
<keyword evidence="5" id="KW-1185">Reference proteome</keyword>
<dbReference type="Proteomes" id="UP000658997">
    <property type="component" value="Unassembled WGS sequence"/>
</dbReference>
<evidence type="ECO:0000256" key="1">
    <source>
        <dbReference type="SAM" id="SignalP"/>
    </source>
</evidence>
<reference evidence="2" key="1">
    <citation type="submission" date="2016-04" db="EMBL/GenBank/DDBJ databases">
        <authorList>
            <person name="Evans L.H."/>
            <person name="Alamgir A."/>
            <person name="Owens N."/>
            <person name="Weber N.D."/>
            <person name="Virtaneva K."/>
            <person name="Barbian K."/>
            <person name="Babar A."/>
            <person name="Rosenke K."/>
        </authorList>
    </citation>
    <scope>NUCLEOTIDE SEQUENCE</scope>
    <source>
        <strain evidence="2">UB2112</strain>
    </source>
</reference>
<dbReference type="PROSITE" id="PS51257">
    <property type="entry name" value="PROKAR_LIPOPROTEIN"/>
    <property type="match status" value="1"/>
</dbReference>
<gene>
    <name evidence="3" type="ORF">UBRO2_03321</name>
    <name evidence="2" type="ORF">UBRO_05232</name>
</gene>
<dbReference type="Proteomes" id="UP000179920">
    <property type="component" value="Chromosome VIII"/>
</dbReference>
<sequence length="165" mass="18215">MRIPSITLSALVFASACMGAVTRTISKDVCKSVLECNVTGDDSPEAALRQVDEHALCSMFCNTGCDYAVNKAISHAFGTKVSSICSVKKVELNVKQEKYTAKDNDESKRESQWFSRTAEIARRDIDAYTVGSAKISFCCMDERGVDYTEDAAKRLNLEMSICKRL</sequence>
<accession>A0A1K0G528</accession>
<name>A0A1K0G528_9BASI</name>
<evidence type="ECO:0000313" key="5">
    <source>
        <dbReference type="Proteomes" id="UP000658997"/>
    </source>
</evidence>
<dbReference type="AlphaFoldDB" id="A0A1K0G528"/>
<proteinExistence type="predicted"/>
<organism evidence="2 4">
    <name type="scientific">Ustilago bromivora</name>
    <dbReference type="NCBI Taxonomy" id="307758"/>
    <lineage>
        <taxon>Eukaryota</taxon>
        <taxon>Fungi</taxon>
        <taxon>Dikarya</taxon>
        <taxon>Basidiomycota</taxon>
        <taxon>Ustilaginomycotina</taxon>
        <taxon>Ustilaginomycetes</taxon>
        <taxon>Ustilaginales</taxon>
        <taxon>Ustilaginaceae</taxon>
        <taxon>Ustilago</taxon>
    </lineage>
</organism>
<dbReference type="EMBL" id="ULHB01000061">
    <property type="protein sequence ID" value="SYW80053.1"/>
    <property type="molecule type" value="Genomic_DNA"/>
</dbReference>
<evidence type="ECO:0000313" key="4">
    <source>
        <dbReference type="Proteomes" id="UP000179920"/>
    </source>
</evidence>
<dbReference type="EMBL" id="LT558124">
    <property type="protein sequence ID" value="SAM82532.1"/>
    <property type="molecule type" value="Genomic_DNA"/>
</dbReference>
<feature type="signal peptide" evidence="1">
    <location>
        <begin position="1"/>
        <end position="22"/>
    </location>
</feature>
<keyword evidence="1" id="KW-0732">Signal</keyword>